<evidence type="ECO:0000313" key="2">
    <source>
        <dbReference type="Proteomes" id="UP000187059"/>
    </source>
</evidence>
<accession>A0A1P8UYP2</accession>
<reference evidence="1 2" key="1">
    <citation type="submission" date="2016-04" db="EMBL/GenBank/DDBJ databases">
        <title>Deep-sea bacteria in the southern Pacific.</title>
        <authorList>
            <person name="Tang K."/>
        </authorList>
    </citation>
    <scope>NUCLEOTIDE SEQUENCE [LARGE SCALE GENOMIC DNA]</scope>
    <source>
        <strain evidence="1 2">JLT2014</strain>
    </source>
</reference>
<evidence type="ECO:0000313" key="1">
    <source>
        <dbReference type="EMBL" id="APZ54499.1"/>
    </source>
</evidence>
<protein>
    <submittedName>
        <fullName evidence="1">Uncharacterized protein</fullName>
    </submittedName>
</protein>
<organism evidence="1 2">
    <name type="scientific">Salipiger abyssi</name>
    <dbReference type="NCBI Taxonomy" id="1250539"/>
    <lineage>
        <taxon>Bacteria</taxon>
        <taxon>Pseudomonadati</taxon>
        <taxon>Pseudomonadota</taxon>
        <taxon>Alphaproteobacteria</taxon>
        <taxon>Rhodobacterales</taxon>
        <taxon>Roseobacteraceae</taxon>
        <taxon>Salipiger</taxon>
    </lineage>
</organism>
<dbReference type="KEGG" id="paby:Ga0080574_TMP4165"/>
<keyword evidence="2" id="KW-1185">Reference proteome</keyword>
<gene>
    <name evidence="1" type="ORF">Ga0080574_TMP4165</name>
</gene>
<dbReference type="RefSeq" id="WP_076704058.1">
    <property type="nucleotide sequence ID" value="NZ_CP015093.1"/>
</dbReference>
<dbReference type="OrthoDB" id="10013214at2"/>
<name>A0A1P8UYP2_9RHOB</name>
<proteinExistence type="predicted"/>
<sequence>MTRQISATVTAFPVAAFPHPETPPETVPTPHARLFALLRQRETQRAAAGFVEERVVSPHFARAFQDQAAASFRHPPALSQD</sequence>
<dbReference type="STRING" id="1250539.Ga0080574_TMP4165"/>
<dbReference type="EMBL" id="CP015093">
    <property type="protein sequence ID" value="APZ54499.1"/>
    <property type="molecule type" value="Genomic_DNA"/>
</dbReference>
<dbReference type="AlphaFoldDB" id="A0A1P8UYP2"/>
<dbReference type="Proteomes" id="UP000187059">
    <property type="component" value="Chromosome"/>
</dbReference>